<protein>
    <submittedName>
        <fullName evidence="13">Uncharacterized protein</fullName>
    </submittedName>
</protein>
<dbReference type="EMBL" id="HBII01001332">
    <property type="protein sequence ID" value="CAE0341682.1"/>
    <property type="molecule type" value="Transcribed_RNA"/>
</dbReference>
<evidence type="ECO:0000256" key="5">
    <source>
        <dbReference type="ARBA" id="ARBA00022737"/>
    </source>
</evidence>
<proteinExistence type="inferred from homology"/>
<evidence type="ECO:0000256" key="8">
    <source>
        <dbReference type="ARBA" id="ARBA00022989"/>
    </source>
</evidence>
<feature type="repeat" description="Solcar" evidence="11">
    <location>
        <begin position="105"/>
        <end position="191"/>
    </location>
</feature>
<dbReference type="InterPro" id="IPR023395">
    <property type="entry name" value="MCP_dom_sf"/>
</dbReference>
<evidence type="ECO:0000313" key="13">
    <source>
        <dbReference type="EMBL" id="CAE0341682.1"/>
    </source>
</evidence>
<keyword evidence="4 11" id="KW-0812">Transmembrane</keyword>
<gene>
    <name evidence="13" type="ORF">EHAR0213_LOCUS589</name>
</gene>
<comment type="subcellular location">
    <subcellularLocation>
        <location evidence="1">Mitochondrion inner membrane</location>
        <topology evidence="1">Multi-pass membrane protein</topology>
    </subcellularLocation>
</comment>
<dbReference type="Pfam" id="PF00153">
    <property type="entry name" value="Mito_carr"/>
    <property type="match status" value="3"/>
</dbReference>
<keyword evidence="9" id="KW-0496">Mitochondrion</keyword>
<evidence type="ECO:0000256" key="7">
    <source>
        <dbReference type="ARBA" id="ARBA00022946"/>
    </source>
</evidence>
<dbReference type="PANTHER" id="PTHR45671:SF10">
    <property type="entry name" value="SOLUTE CARRIER FAMILY 25 MEMBER 3"/>
    <property type="match status" value="1"/>
</dbReference>
<feature type="repeat" description="Solcar" evidence="11">
    <location>
        <begin position="8"/>
        <end position="92"/>
    </location>
</feature>
<evidence type="ECO:0000256" key="2">
    <source>
        <dbReference type="ARBA" id="ARBA00006375"/>
    </source>
</evidence>
<keyword evidence="3 12" id="KW-0813">Transport</keyword>
<dbReference type="AlphaFoldDB" id="A0A7S3J2F3"/>
<name>A0A7S3J2F3_9SPIT</name>
<accession>A0A7S3J2F3</accession>
<keyword evidence="5" id="KW-0677">Repeat</keyword>
<dbReference type="Gene3D" id="1.50.40.10">
    <property type="entry name" value="Mitochondrial carrier domain"/>
    <property type="match status" value="2"/>
</dbReference>
<reference evidence="13" key="1">
    <citation type="submission" date="2021-01" db="EMBL/GenBank/DDBJ databases">
        <authorList>
            <person name="Corre E."/>
            <person name="Pelletier E."/>
            <person name="Niang G."/>
            <person name="Scheremetjew M."/>
            <person name="Finn R."/>
            <person name="Kale V."/>
            <person name="Holt S."/>
            <person name="Cochrane G."/>
            <person name="Meng A."/>
            <person name="Brown T."/>
            <person name="Cohen L."/>
        </authorList>
    </citation>
    <scope>NUCLEOTIDE SEQUENCE</scope>
    <source>
        <strain evidence="13">FSP1.4</strain>
    </source>
</reference>
<dbReference type="FunFam" id="1.50.40.10:FF:000005">
    <property type="entry name" value="Mitochondrial phosphate carrier protein 2"/>
    <property type="match status" value="1"/>
</dbReference>
<organism evidence="13">
    <name type="scientific">Euplotes harpa</name>
    <dbReference type="NCBI Taxonomy" id="151035"/>
    <lineage>
        <taxon>Eukaryota</taxon>
        <taxon>Sar</taxon>
        <taxon>Alveolata</taxon>
        <taxon>Ciliophora</taxon>
        <taxon>Intramacronucleata</taxon>
        <taxon>Spirotrichea</taxon>
        <taxon>Hypotrichia</taxon>
        <taxon>Euplotida</taxon>
        <taxon>Euplotidae</taxon>
        <taxon>Euplotes</taxon>
    </lineage>
</organism>
<dbReference type="PROSITE" id="PS50920">
    <property type="entry name" value="SOLCAR"/>
    <property type="match status" value="3"/>
</dbReference>
<feature type="repeat" description="Solcar" evidence="11">
    <location>
        <begin position="208"/>
        <end position="291"/>
    </location>
</feature>
<evidence type="ECO:0000256" key="9">
    <source>
        <dbReference type="ARBA" id="ARBA00023128"/>
    </source>
</evidence>
<dbReference type="InterPro" id="IPR044677">
    <property type="entry name" value="SLC25A3/Pic2/Mir1-like"/>
</dbReference>
<keyword evidence="8" id="KW-1133">Transmembrane helix</keyword>
<evidence type="ECO:0000256" key="1">
    <source>
        <dbReference type="ARBA" id="ARBA00004448"/>
    </source>
</evidence>
<dbReference type="InterPro" id="IPR018108">
    <property type="entry name" value="MCP_transmembrane"/>
</dbReference>
<keyword evidence="7" id="KW-0809">Transit peptide</keyword>
<evidence type="ECO:0000256" key="12">
    <source>
        <dbReference type="RuleBase" id="RU000488"/>
    </source>
</evidence>
<evidence type="ECO:0000256" key="3">
    <source>
        <dbReference type="ARBA" id="ARBA00022448"/>
    </source>
</evidence>
<evidence type="ECO:0000256" key="11">
    <source>
        <dbReference type="PROSITE-ProRule" id="PRU00282"/>
    </source>
</evidence>
<evidence type="ECO:0000256" key="6">
    <source>
        <dbReference type="ARBA" id="ARBA00022792"/>
    </source>
</evidence>
<dbReference type="PANTHER" id="PTHR45671">
    <property type="entry name" value="SOLUTE CARRIER FAMILY 25 (MITOCHONDRIAL CARRIER PHOSPHATE CARRIER), MEMBER 3, LIKE-RELATED-RELATED"/>
    <property type="match status" value="1"/>
</dbReference>
<sequence>MGDVHDMSYYGKCMIGGILSCGLTHTAVVPLDIVKCRKQINHKVYKSLGDGLKVIKAAEGFKGLTVGWQPTFVGYSMQGFGKFGFYEIFKDVYKAVVGEENAKKYQTVGFLVSSACAEFIADVLLCPWESLKVRTQVDMKGAFPRNPVEGFNLIKKNEGVNGFYKGLSPLWMRQIPYTMVKFACFERTVRFVYKNFLTKDPSEYSKATKLTVTFLSGYWAGIFCAVVSHPADTVVSKLNEKESSGSNLSKIKEILGELGFKGVWRGLSTRILMIGTLTGLQWWIYDTFKTLVGLQATGTEDKKTKK</sequence>
<dbReference type="GO" id="GO:0005743">
    <property type="term" value="C:mitochondrial inner membrane"/>
    <property type="evidence" value="ECO:0007669"/>
    <property type="project" value="UniProtKB-SubCell"/>
</dbReference>
<evidence type="ECO:0000256" key="4">
    <source>
        <dbReference type="ARBA" id="ARBA00022692"/>
    </source>
</evidence>
<dbReference type="GO" id="GO:1990547">
    <property type="term" value="P:mitochondrial phosphate ion transmembrane transport"/>
    <property type="evidence" value="ECO:0007669"/>
    <property type="project" value="InterPro"/>
</dbReference>
<keyword evidence="10 11" id="KW-0472">Membrane</keyword>
<evidence type="ECO:0000256" key="10">
    <source>
        <dbReference type="ARBA" id="ARBA00023136"/>
    </source>
</evidence>
<dbReference type="SUPFAM" id="SSF103506">
    <property type="entry name" value="Mitochondrial carrier"/>
    <property type="match status" value="1"/>
</dbReference>
<dbReference type="GO" id="GO:0005315">
    <property type="term" value="F:phosphate transmembrane transporter activity"/>
    <property type="evidence" value="ECO:0007669"/>
    <property type="project" value="InterPro"/>
</dbReference>
<comment type="similarity">
    <text evidence="2 12">Belongs to the mitochondrial carrier (TC 2.A.29) family.</text>
</comment>
<keyword evidence="6" id="KW-0999">Mitochondrion inner membrane</keyword>